<evidence type="ECO:0000256" key="3">
    <source>
        <dbReference type="ARBA" id="ARBA00022827"/>
    </source>
</evidence>
<dbReference type="InterPro" id="IPR036250">
    <property type="entry name" value="AcylCo_DH-like_C"/>
</dbReference>
<evidence type="ECO:0000256" key="2">
    <source>
        <dbReference type="ARBA" id="ARBA00022630"/>
    </source>
</evidence>
<evidence type="ECO:0000256" key="4">
    <source>
        <dbReference type="RuleBase" id="RU362125"/>
    </source>
</evidence>
<dbReference type="PANTHER" id="PTHR42707:SF2">
    <property type="entry name" value="ACD11 DEHYDROGENASE"/>
    <property type="match status" value="1"/>
</dbReference>
<dbReference type="EMBL" id="JAWQEG010004224">
    <property type="protein sequence ID" value="KAK3862515.1"/>
    <property type="molecule type" value="Genomic_DNA"/>
</dbReference>
<evidence type="ECO:0000256" key="1">
    <source>
        <dbReference type="ARBA" id="ARBA00009347"/>
    </source>
</evidence>
<organism evidence="9 10">
    <name type="scientific">Petrolisthes cinctipes</name>
    <name type="common">Flat porcelain crab</name>
    <dbReference type="NCBI Taxonomy" id="88211"/>
    <lineage>
        <taxon>Eukaryota</taxon>
        <taxon>Metazoa</taxon>
        <taxon>Ecdysozoa</taxon>
        <taxon>Arthropoda</taxon>
        <taxon>Crustacea</taxon>
        <taxon>Multicrustacea</taxon>
        <taxon>Malacostraca</taxon>
        <taxon>Eumalacostraca</taxon>
        <taxon>Eucarida</taxon>
        <taxon>Decapoda</taxon>
        <taxon>Pleocyemata</taxon>
        <taxon>Anomura</taxon>
        <taxon>Galatheoidea</taxon>
        <taxon>Porcellanidae</taxon>
        <taxon>Petrolisthes</taxon>
    </lineage>
</organism>
<dbReference type="Gene3D" id="1.20.140.10">
    <property type="entry name" value="Butyryl-CoA Dehydrogenase, subunit A, domain 3"/>
    <property type="match status" value="1"/>
</dbReference>
<dbReference type="InterPro" id="IPR009100">
    <property type="entry name" value="AcylCoA_DH/oxidase_NM_dom_sf"/>
</dbReference>
<evidence type="ECO:0000259" key="8">
    <source>
        <dbReference type="Pfam" id="PF22217"/>
    </source>
</evidence>
<accession>A0AAE1EVQ0</accession>
<proteinExistence type="inferred from homology"/>
<dbReference type="InterPro" id="IPR053998">
    <property type="entry name" value="ACDH-11_C"/>
</dbReference>
<dbReference type="InterPro" id="IPR006091">
    <property type="entry name" value="Acyl-CoA_Oxase/DH_mid-dom"/>
</dbReference>
<name>A0AAE1EVQ0_PETCI</name>
<feature type="domain" description="Acyl-CoA dehydrogenase 11-like C-terminal" evidence="8">
    <location>
        <begin position="519"/>
        <end position="625"/>
    </location>
</feature>
<keyword evidence="2 4" id="KW-0285">Flavoprotein</keyword>
<evidence type="ECO:0000313" key="10">
    <source>
        <dbReference type="Proteomes" id="UP001286313"/>
    </source>
</evidence>
<comment type="cofactor">
    <cofactor evidence="4">
        <name>FAD</name>
        <dbReference type="ChEBI" id="CHEBI:57692"/>
    </cofactor>
</comment>
<protein>
    <recommendedName>
        <fullName evidence="11">Acyl-CoA dehydrogenase</fullName>
    </recommendedName>
</protein>
<sequence length="644" mass="71774">MWYNCVRKQHTVILGVVVRRGTVGQRCVASSSSSQDSQQLAANEGEARQTITSLDELKQHLGIDFSHAKLGRFTQTPPHQENLFTNNSFLTSYLNRVLPREVREEIWPDLTRFGQRAVTELYTLGRQCELNQPFLKPYDAWGNRTDQLVTCEAWKTLKKISAEEGLIATAYEGRYGEYDRLYQMVKLGVFSPVSGLYSCPLAMTDGAAKTALVLSNSPHLSKAYQHLTSRDPSLFWTSGQWMTEKRGGSDVNGSTETVAVESGNGSHLLFGYKWFSSATDADMALTLAKIVPHTQQQQPTSNRLTMFYLETRRDDGQLNGIQLVRLKDKLGTRQLPTAELLLDGTTAHRVSDEGRGVAAIANMLTITRLHNAVSSCSLMRRLLQLSRDYSKRRCAFGGPVEGHVLHQLTSSRLEVTTRGCEALTYHLVRLLGREEARVATKTETLVLRALTPIAKAYTAKAVMSVVSEALECFGGQGYIEDTGLPSHLRDAQVLPIWEGTTNIMSLDYLRALTKSNGEAMTAVYEDIKARVQSANQSDGMSELKSACHTITQALDSVTSFLQHKPHLIQHAARDIAFSIADIYIGSLLIEHAEFDGNEVNVETARRWCETTRLVHITPQQYTTTHNTAIVMDGYNEEEVYGPLF</sequence>
<evidence type="ECO:0000259" key="7">
    <source>
        <dbReference type="Pfam" id="PF18158"/>
    </source>
</evidence>
<dbReference type="GO" id="GO:0003995">
    <property type="term" value="F:acyl-CoA dehydrogenase activity"/>
    <property type="evidence" value="ECO:0007669"/>
    <property type="project" value="TreeGrafter"/>
</dbReference>
<dbReference type="Proteomes" id="UP001286313">
    <property type="component" value="Unassembled WGS sequence"/>
</dbReference>
<feature type="domain" description="Adaptive response protein AidB N-terminal" evidence="7">
    <location>
        <begin position="79"/>
        <end position="224"/>
    </location>
</feature>
<dbReference type="InterPro" id="IPR009075">
    <property type="entry name" value="AcylCo_DH/oxidase_C"/>
</dbReference>
<keyword evidence="3 4" id="KW-0274">FAD</keyword>
<dbReference type="SUPFAM" id="SSF47203">
    <property type="entry name" value="Acyl-CoA dehydrogenase C-terminal domain-like"/>
    <property type="match status" value="1"/>
</dbReference>
<dbReference type="AlphaFoldDB" id="A0AAE1EVQ0"/>
<dbReference type="PANTHER" id="PTHR42707">
    <property type="entry name" value="ACYL-COA DEHYDROGENASE"/>
    <property type="match status" value="1"/>
</dbReference>
<evidence type="ECO:0000259" key="5">
    <source>
        <dbReference type="Pfam" id="PF00441"/>
    </source>
</evidence>
<reference evidence="9" key="1">
    <citation type="submission" date="2023-10" db="EMBL/GenBank/DDBJ databases">
        <title>Genome assemblies of two species of porcelain crab, Petrolisthes cinctipes and Petrolisthes manimaculis (Anomura: Porcellanidae).</title>
        <authorList>
            <person name="Angst P."/>
        </authorList>
    </citation>
    <scope>NUCLEOTIDE SEQUENCE</scope>
    <source>
        <strain evidence="9">PB745_01</strain>
        <tissue evidence="9">Gill</tissue>
    </source>
</reference>
<dbReference type="SUPFAM" id="SSF56645">
    <property type="entry name" value="Acyl-CoA dehydrogenase NM domain-like"/>
    <property type="match status" value="1"/>
</dbReference>
<keyword evidence="4" id="KW-0560">Oxidoreductase</keyword>
<comment type="similarity">
    <text evidence="1 4">Belongs to the acyl-CoA dehydrogenase family.</text>
</comment>
<dbReference type="Gene3D" id="2.40.110.20">
    <property type="match status" value="1"/>
</dbReference>
<dbReference type="Pfam" id="PF22217">
    <property type="entry name" value="ACDH-11_C"/>
    <property type="match status" value="1"/>
</dbReference>
<dbReference type="InterPro" id="IPR041504">
    <property type="entry name" value="AidB_N"/>
</dbReference>
<feature type="domain" description="Acyl-CoA dehydrogenase/oxidase C-terminal" evidence="5">
    <location>
        <begin position="354"/>
        <end position="511"/>
    </location>
</feature>
<dbReference type="Gene3D" id="6.10.250.600">
    <property type="match status" value="1"/>
</dbReference>
<dbReference type="InterPro" id="IPR052904">
    <property type="entry name" value="Acyl-CoA_dehydrogenase-like"/>
</dbReference>
<evidence type="ECO:0000259" key="6">
    <source>
        <dbReference type="Pfam" id="PF02770"/>
    </source>
</evidence>
<feature type="domain" description="Acyl-CoA oxidase/dehydrogenase middle" evidence="6">
    <location>
        <begin position="240"/>
        <end position="343"/>
    </location>
</feature>
<dbReference type="Pfam" id="PF18158">
    <property type="entry name" value="AidB_N"/>
    <property type="match status" value="1"/>
</dbReference>
<gene>
    <name evidence="9" type="ORF">Pcinc_031631</name>
</gene>
<evidence type="ECO:0008006" key="11">
    <source>
        <dbReference type="Google" id="ProtNLM"/>
    </source>
</evidence>
<dbReference type="Pfam" id="PF02770">
    <property type="entry name" value="Acyl-CoA_dh_M"/>
    <property type="match status" value="1"/>
</dbReference>
<comment type="caution">
    <text evidence="9">The sequence shown here is derived from an EMBL/GenBank/DDBJ whole genome shotgun (WGS) entry which is preliminary data.</text>
</comment>
<dbReference type="Pfam" id="PF00441">
    <property type="entry name" value="Acyl-CoA_dh_1"/>
    <property type="match status" value="1"/>
</dbReference>
<keyword evidence="10" id="KW-1185">Reference proteome</keyword>
<evidence type="ECO:0000313" key="9">
    <source>
        <dbReference type="EMBL" id="KAK3862515.1"/>
    </source>
</evidence>